<name>A0A4S3M137_9FLAO</name>
<dbReference type="AlphaFoldDB" id="A0A4S3M137"/>
<reference evidence="1 2" key="1">
    <citation type="submission" date="2019-04" db="EMBL/GenBank/DDBJ databases">
        <title>Draft genome sequence of Robertkochia marina CC-AMO-30D.</title>
        <authorList>
            <person name="Hameed A."/>
            <person name="Lin S.-Y."/>
            <person name="Shahina M."/>
            <person name="Lai W.-A."/>
            <person name="Young C.-C."/>
        </authorList>
    </citation>
    <scope>NUCLEOTIDE SEQUENCE [LARGE SCALE GENOMIC DNA]</scope>
    <source>
        <strain evidence="1 2">CC-AMO-30D</strain>
    </source>
</reference>
<dbReference type="EMBL" id="SSMC01000001">
    <property type="protein sequence ID" value="THD68782.1"/>
    <property type="molecule type" value="Genomic_DNA"/>
</dbReference>
<proteinExistence type="predicted"/>
<dbReference type="Gene3D" id="2.60.40.2340">
    <property type="match status" value="2"/>
</dbReference>
<organism evidence="1 2">
    <name type="scientific">Robertkochia marina</name>
    <dbReference type="NCBI Taxonomy" id="1227945"/>
    <lineage>
        <taxon>Bacteria</taxon>
        <taxon>Pseudomonadati</taxon>
        <taxon>Bacteroidota</taxon>
        <taxon>Flavobacteriia</taxon>
        <taxon>Flavobacteriales</taxon>
        <taxon>Flavobacteriaceae</taxon>
        <taxon>Robertkochia</taxon>
    </lineage>
</organism>
<dbReference type="RefSeq" id="WP_136334271.1">
    <property type="nucleotide sequence ID" value="NZ_QXMP01000007.1"/>
</dbReference>
<evidence type="ECO:0008006" key="3">
    <source>
        <dbReference type="Google" id="ProtNLM"/>
    </source>
</evidence>
<dbReference type="Proteomes" id="UP000305939">
    <property type="component" value="Unassembled WGS sequence"/>
</dbReference>
<accession>A0A4S3M137</accession>
<gene>
    <name evidence="1" type="ORF">E7Z59_00180</name>
</gene>
<dbReference type="PROSITE" id="PS51257">
    <property type="entry name" value="PROKAR_LIPOPROTEIN"/>
    <property type="match status" value="1"/>
</dbReference>
<dbReference type="OrthoDB" id="1157501at2"/>
<evidence type="ECO:0000313" key="2">
    <source>
        <dbReference type="Proteomes" id="UP000305939"/>
    </source>
</evidence>
<comment type="caution">
    <text evidence="1">The sequence shown here is derived from an EMBL/GenBank/DDBJ whole genome shotgun (WGS) entry which is preliminary data.</text>
</comment>
<protein>
    <recommendedName>
        <fullName evidence="3">DUF5018 domain-containing protein</fullName>
    </recommendedName>
</protein>
<keyword evidence="2" id="KW-1185">Reference proteome</keyword>
<evidence type="ECO:0000313" key="1">
    <source>
        <dbReference type="EMBL" id="THD68782.1"/>
    </source>
</evidence>
<sequence>MRSIPLVFCVTIIMLFLSCGEDEQPTLSEGNDLILFRFESVKNPSLNIDINGVIDNDNGSVELIIPDGVIEEEVSQFIATFEVSTNASVYVGETRQVSGESVNDFKSPVNYIIRAENGTEQVYRVSVTNLTKSDENDFLTFSFQSVNNTSLNEDFIGEINVENRTIEVLIPEGSIEGDSLELIATFDVDEMATVYVGEEEQISGQSINNFSETVTYKVVAENGDEAFYSVNVSIISEDSKYILSLTFPVDLNPNLFREPFVKIDSANKTVRFHNPQVVETNLIPVFELSEGAKLFWGDIELSSGISIIDFTEEITVDVVSAFGRVTSWRLLMTREIVDIEDFLRVCPLEDPNINLILDDFEFRLNGQIIGEFPCAEPYYIMEEPTANFSESEYYKETTMLQTLRFLYYLDYDDPYIIPWAGERLYDWVGSKIDGINIVDGISGGVCCRSFDGKTFISVGNTRTDDGQKRSAENLYWGFRLLNMIIILHEARHVDGFPHSSCCGIANGCDDVLNLNNPSAYATSVWWTQVQYEGIYDFDACSIVKDGRAAYGDRIQLSSIFDPNIWSNRFCSGTYTYEFPEEVLRACD</sequence>